<dbReference type="eggNOG" id="KOG0531">
    <property type="taxonomic scope" value="Eukaryota"/>
</dbReference>
<feature type="region of interest" description="Disordered" evidence="3">
    <location>
        <begin position="318"/>
        <end position="354"/>
    </location>
</feature>
<feature type="compositionally biased region" description="Basic and acidic residues" evidence="3">
    <location>
        <begin position="432"/>
        <end position="478"/>
    </location>
</feature>
<dbReference type="PROSITE" id="PS51450">
    <property type="entry name" value="LRR"/>
    <property type="match status" value="6"/>
</dbReference>
<dbReference type="OMA" id="KHRYAHE"/>
<feature type="compositionally biased region" description="Polar residues" evidence="3">
    <location>
        <begin position="498"/>
        <end position="509"/>
    </location>
</feature>
<dbReference type="STRING" id="8083.ENSXMAP00000002855"/>
<name>M3ZKW3_XIPMA</name>
<evidence type="ECO:0000313" key="4">
    <source>
        <dbReference type="Ensembl" id="ENSXMAP00000002855.2"/>
    </source>
</evidence>
<feature type="compositionally biased region" description="Basic and acidic residues" evidence="3">
    <location>
        <begin position="227"/>
        <end position="244"/>
    </location>
</feature>
<keyword evidence="5" id="KW-1185">Reference proteome</keyword>
<dbReference type="SMART" id="SM00369">
    <property type="entry name" value="LRR_TYP"/>
    <property type="match status" value="6"/>
</dbReference>
<evidence type="ECO:0000256" key="2">
    <source>
        <dbReference type="ARBA" id="ARBA00022737"/>
    </source>
</evidence>
<dbReference type="InterPro" id="IPR050836">
    <property type="entry name" value="SDS22/Internalin_LRR"/>
</dbReference>
<feature type="region of interest" description="Disordered" evidence="3">
    <location>
        <begin position="366"/>
        <end position="565"/>
    </location>
</feature>
<dbReference type="PROSITE" id="PS50096">
    <property type="entry name" value="IQ"/>
    <property type="match status" value="1"/>
</dbReference>
<feature type="region of interest" description="Disordered" evidence="3">
    <location>
        <begin position="1445"/>
        <end position="1467"/>
    </location>
</feature>
<dbReference type="PANTHER" id="PTHR46652:SF7">
    <property type="entry name" value="LEUCINE-RICH REPEAT AND IQ DOMAIN-CONTAINING PROTEIN 1"/>
    <property type="match status" value="1"/>
</dbReference>
<dbReference type="Proteomes" id="UP000002852">
    <property type="component" value="Unassembled WGS sequence"/>
</dbReference>
<feature type="region of interest" description="Disordered" evidence="3">
    <location>
        <begin position="62"/>
        <end position="104"/>
    </location>
</feature>
<dbReference type="Ensembl" id="ENSXMAT00000002860.2">
    <property type="protein sequence ID" value="ENSXMAP00000002855.2"/>
    <property type="gene ID" value="ENSXMAG00000002850.2"/>
</dbReference>
<dbReference type="Gene3D" id="3.80.10.10">
    <property type="entry name" value="Ribonuclease Inhibitor"/>
    <property type="match status" value="2"/>
</dbReference>
<feature type="region of interest" description="Disordered" evidence="3">
    <location>
        <begin position="992"/>
        <end position="1059"/>
    </location>
</feature>
<keyword evidence="1" id="KW-0433">Leucine-rich repeat</keyword>
<feature type="compositionally biased region" description="Low complexity" evidence="3">
    <location>
        <begin position="554"/>
        <end position="565"/>
    </location>
</feature>
<dbReference type="Pfam" id="PF13855">
    <property type="entry name" value="LRR_8"/>
    <property type="match status" value="1"/>
</dbReference>
<reference evidence="4" key="4">
    <citation type="submission" date="2025-09" db="UniProtKB">
        <authorList>
            <consortium name="Ensembl"/>
        </authorList>
    </citation>
    <scope>IDENTIFICATION</scope>
    <source>
        <strain evidence="4">JP 163 A</strain>
    </source>
</reference>
<feature type="compositionally biased region" description="Basic and acidic residues" evidence="3">
    <location>
        <begin position="157"/>
        <end position="220"/>
    </location>
</feature>
<evidence type="ECO:0000313" key="5">
    <source>
        <dbReference type="Proteomes" id="UP000002852"/>
    </source>
</evidence>
<reference evidence="5" key="1">
    <citation type="submission" date="2012-01" db="EMBL/GenBank/DDBJ databases">
        <authorList>
            <person name="Walter R."/>
            <person name="Schartl M."/>
            <person name="Warren W."/>
        </authorList>
    </citation>
    <scope>NUCLEOTIDE SEQUENCE [LARGE SCALE GENOMIC DNA]</scope>
    <source>
        <strain evidence="5">JP 163 A</strain>
    </source>
</reference>
<feature type="compositionally biased region" description="Basic and acidic residues" evidence="3">
    <location>
        <begin position="389"/>
        <end position="422"/>
    </location>
</feature>
<feature type="compositionally biased region" description="Basic residues" evidence="3">
    <location>
        <begin position="1458"/>
        <end position="1467"/>
    </location>
</feature>
<dbReference type="GeneTree" id="ENSGT00940000163898"/>
<feature type="compositionally biased region" description="Polar residues" evidence="3">
    <location>
        <begin position="538"/>
        <end position="550"/>
    </location>
</feature>
<reference evidence="4" key="3">
    <citation type="submission" date="2025-08" db="UniProtKB">
        <authorList>
            <consortium name="Ensembl"/>
        </authorList>
    </citation>
    <scope>IDENTIFICATION</scope>
    <source>
        <strain evidence="4">JP 163 A</strain>
    </source>
</reference>
<dbReference type="PANTHER" id="PTHR46652">
    <property type="entry name" value="LEUCINE-RICH REPEAT AND IQ DOMAIN-CONTAINING PROTEIN 1-RELATED"/>
    <property type="match status" value="1"/>
</dbReference>
<dbReference type="InterPro" id="IPR003591">
    <property type="entry name" value="Leu-rich_rpt_typical-subtyp"/>
</dbReference>
<feature type="compositionally biased region" description="Basic and acidic residues" evidence="3">
    <location>
        <begin position="366"/>
        <end position="382"/>
    </location>
</feature>
<feature type="compositionally biased region" description="Basic and acidic residues" evidence="3">
    <location>
        <begin position="996"/>
        <end position="1007"/>
    </location>
</feature>
<organism evidence="4 5">
    <name type="scientific">Xiphophorus maculatus</name>
    <name type="common">Southern platyfish</name>
    <name type="synonym">Platypoecilus maculatus</name>
    <dbReference type="NCBI Taxonomy" id="8083"/>
    <lineage>
        <taxon>Eukaryota</taxon>
        <taxon>Metazoa</taxon>
        <taxon>Chordata</taxon>
        <taxon>Craniata</taxon>
        <taxon>Vertebrata</taxon>
        <taxon>Euteleostomi</taxon>
        <taxon>Actinopterygii</taxon>
        <taxon>Neopterygii</taxon>
        <taxon>Teleostei</taxon>
        <taxon>Neoteleostei</taxon>
        <taxon>Acanthomorphata</taxon>
        <taxon>Ovalentaria</taxon>
        <taxon>Atherinomorphae</taxon>
        <taxon>Cyprinodontiformes</taxon>
        <taxon>Poeciliidae</taxon>
        <taxon>Poeciliinae</taxon>
        <taxon>Xiphophorus</taxon>
    </lineage>
</organism>
<dbReference type="InterPro" id="IPR001611">
    <property type="entry name" value="Leu-rich_rpt"/>
</dbReference>
<dbReference type="SMART" id="SM00365">
    <property type="entry name" value="LRR_SD22"/>
    <property type="match status" value="4"/>
</dbReference>
<feature type="region of interest" description="Disordered" evidence="3">
    <location>
        <begin position="157"/>
        <end position="260"/>
    </location>
</feature>
<keyword evidence="2" id="KW-0677">Repeat</keyword>
<reference evidence="5" key="2">
    <citation type="journal article" date="2013" name="Nat. Genet.">
        <title>The genome of the platyfish, Xiphophorus maculatus, provides insights into evolutionary adaptation and several complex traits.</title>
        <authorList>
            <person name="Schartl M."/>
            <person name="Walter R.B."/>
            <person name="Shen Y."/>
            <person name="Garcia T."/>
            <person name="Catchen J."/>
            <person name="Amores A."/>
            <person name="Braasch I."/>
            <person name="Chalopin D."/>
            <person name="Volff J.N."/>
            <person name="Lesch K.P."/>
            <person name="Bisazza A."/>
            <person name="Minx P."/>
            <person name="Hillier L."/>
            <person name="Wilson R.K."/>
            <person name="Fuerstenberg S."/>
            <person name="Boore J."/>
            <person name="Searle S."/>
            <person name="Postlethwait J.H."/>
            <person name="Warren W.C."/>
        </authorList>
    </citation>
    <scope>NUCLEOTIDE SEQUENCE [LARGE SCALE GENOMIC DNA]</scope>
    <source>
        <strain evidence="5">JP 163 A</strain>
    </source>
</reference>
<dbReference type="CDD" id="cd23767">
    <property type="entry name" value="IQCD"/>
    <property type="match status" value="1"/>
</dbReference>
<feature type="compositionally biased region" description="Polar residues" evidence="3">
    <location>
        <begin position="1044"/>
        <end position="1059"/>
    </location>
</feature>
<evidence type="ECO:0000256" key="3">
    <source>
        <dbReference type="SAM" id="MobiDB-lite"/>
    </source>
</evidence>
<feature type="compositionally biased region" description="Basic and acidic residues" evidence="3">
    <location>
        <begin position="332"/>
        <end position="354"/>
    </location>
</feature>
<accession>M3ZKW3</accession>
<sequence>MTENKDVREANLLRLNTNKTKGNPGSFYNSELDDFPPSLISYFEISKSRAAACEKLILGELEDHKTETEKDFPLNVGDRRPEREKPHHEQLQKTEQRQQRETDFQEELRRITEAEKFQQMELELRKRTAQEKLEQELQLQQELLCNFKKQVEKERMMIEEEERRKSEEEAKVREKEERRKKEEENQRKRREENQRGIEVRLQKESERRVAEETRKQEGAEKRKRKQEKNTEEDGIRREKEEVRRLAAQGQWKKKEEETKMEEKRCFMITGKKVMEDEVRKRDQVTLKDELNTMQEKDDEEKKLEEDLRFSSLCEVRVNQEEMRKEEEDEEREDRKTLEKEMQHRESEDRRKMDNWKSLCFESERRIRKKEETGRGKEIRQRLEIVTQRGGEERRNTKQETKVQQEMKGSKGYERENREREDLEKTEDEEKIQEELKDPVEKDDHQMKDNGTKGEEVDRAEKDEQVDTAEDRGDVEAKTDLQPINGNNLEENKGENDVSESQNSGRTGQRASLMPDPTPSEATAKRSICETPPLRHPDNNISDTSTLQTVGQIHPESQPSASSCSLPASLPECTELKRLSWMEHCVSWSELSLQNKRKERGSFQSQRRTRRAGGLSALVPLSPRTLLESTDTKSLQEVTTVVLEDLAPCSLSTLSQCDRLQSLTLCRCGLRSLEGISQLQELCYMDLGENEISFLDCEHMGSLRVLRLAHNKLTSIHGLNGAHSLDVLDLSHNSITRIAGLESMRRLQKLLVAHNQLISTKGLKDVYTLHHLDCSHNHLANVEGLENSALLHTLDLRSNSLTEPPSLNNQVLLRELLLDDNSISSLHGLAGCWLPLLLRLSVAQNRITQLPSMTDFVSLKHLDLRFNCLSELQDVCGNLERCVFLQEVHLTGNPLQQETDWKFKLQKAVAGLKAADGQQTHSSLSLATDSFLMLCQVQLQQTQDLQQRLSRELRNASSSLDAMKSCGHHFTQALQLAEDQRFAHEYGDITLSAVQARPEKPPDMDGRSLGKLTDSLKTESATIRPPDSRNQPGRSEGTPDEKNPQDTFGSVTTGQRSTTESNVARGFVDFLSSYGERSSTSLDMEPDDLDSKNAAATVLQRMQRTSGEKRGHAEASDIRGDADKPLFEISVNNMNAAGENHAATVIQAFWKGCALRRRLASALAAFTCPEAGEDNTFEELDVEEFVVDESALEEHWTMTFSEDSSSMRHPVTEQHLPPQVVFQPMQAWVTDEKEEEVEEEEDSVWSSTRSKTPVSTWIQSGLSERSEKILQEWGFTNSRTAFLMLKRAQKMKATKKQQKKHRNPFVSVAFSGCNYQINSAEARSRTSRCGRQTLGVGEAQLGLRWAEQPEQTRRQQQLKTQVALRERRSERGQFLPEIKSSILSRGTVQAAACGAQPNATRLCSNSSLIAPLGIVNRSNVTCAGKDALPPRRVASPVVKKERISFRDNPVQLSGGWGGGRKRDRLPKN</sequence>
<dbReference type="HOGENOM" id="CLU_259410_0_0_1"/>
<dbReference type="InParanoid" id="M3ZKW3"/>
<feature type="compositionally biased region" description="Basic and acidic residues" evidence="3">
    <location>
        <begin position="522"/>
        <end position="537"/>
    </location>
</feature>
<proteinExistence type="predicted"/>
<dbReference type="SUPFAM" id="SSF52058">
    <property type="entry name" value="L domain-like"/>
    <property type="match status" value="1"/>
</dbReference>
<evidence type="ECO:0000256" key="1">
    <source>
        <dbReference type="ARBA" id="ARBA00022614"/>
    </source>
</evidence>
<dbReference type="InterPro" id="IPR032675">
    <property type="entry name" value="LRR_dom_sf"/>
</dbReference>
<protein>
    <submittedName>
        <fullName evidence="4">Leucine rich repeats and IQ motif containing 1</fullName>
    </submittedName>
</protein>